<sequence>MVRNAVLALDPCAKDNVLPCYLPDGSTAHLVRNAVLVLGPCAKDIVLPCYPPDGSTAHSVRNAVQFIGGGRTITNPADIIYAPINEQ</sequence>
<name>A0A183FDS8_HELPZ</name>
<evidence type="ECO:0000313" key="2">
    <source>
        <dbReference type="Proteomes" id="UP000050761"/>
    </source>
</evidence>
<proteinExistence type="predicted"/>
<accession>A0A183FDS8</accession>
<gene>
    <name evidence="1" type="ORF">HPBE_LOCUS4439</name>
</gene>
<keyword evidence="2" id="KW-1185">Reference proteome</keyword>
<reference evidence="1 2" key="1">
    <citation type="submission" date="2018-11" db="EMBL/GenBank/DDBJ databases">
        <authorList>
            <consortium name="Pathogen Informatics"/>
        </authorList>
    </citation>
    <scope>NUCLEOTIDE SEQUENCE [LARGE SCALE GENOMIC DNA]</scope>
</reference>
<dbReference type="WBParaSite" id="HPBE_0000443801-mRNA-1">
    <property type="protein sequence ID" value="HPBE_0000443801-mRNA-1"/>
    <property type="gene ID" value="HPBE_0000443801"/>
</dbReference>
<dbReference type="EMBL" id="UZAH01025314">
    <property type="protein sequence ID" value="VDO61223.1"/>
    <property type="molecule type" value="Genomic_DNA"/>
</dbReference>
<organism evidence="2 3">
    <name type="scientific">Heligmosomoides polygyrus</name>
    <name type="common">Parasitic roundworm</name>
    <dbReference type="NCBI Taxonomy" id="6339"/>
    <lineage>
        <taxon>Eukaryota</taxon>
        <taxon>Metazoa</taxon>
        <taxon>Ecdysozoa</taxon>
        <taxon>Nematoda</taxon>
        <taxon>Chromadorea</taxon>
        <taxon>Rhabditida</taxon>
        <taxon>Rhabditina</taxon>
        <taxon>Rhabditomorpha</taxon>
        <taxon>Strongyloidea</taxon>
        <taxon>Heligmosomidae</taxon>
        <taxon>Heligmosomoides</taxon>
    </lineage>
</organism>
<evidence type="ECO:0000313" key="3">
    <source>
        <dbReference type="WBParaSite" id="HPBE_0000443801-mRNA-1"/>
    </source>
</evidence>
<dbReference type="AlphaFoldDB" id="A0A183FDS8"/>
<reference evidence="3" key="2">
    <citation type="submission" date="2019-09" db="UniProtKB">
        <authorList>
            <consortium name="WormBaseParasite"/>
        </authorList>
    </citation>
    <scope>IDENTIFICATION</scope>
</reference>
<accession>A0A3P7Y8H7</accession>
<dbReference type="Proteomes" id="UP000050761">
    <property type="component" value="Unassembled WGS sequence"/>
</dbReference>
<protein>
    <submittedName>
        <fullName evidence="3">DDE-1 domain-containing protein</fullName>
    </submittedName>
</protein>
<evidence type="ECO:0000313" key="1">
    <source>
        <dbReference type="EMBL" id="VDO61223.1"/>
    </source>
</evidence>